<reference evidence="1" key="1">
    <citation type="submission" date="2023-05" db="EMBL/GenBank/DDBJ databases">
        <authorList>
            <consortium name="ELIXIR-Norway"/>
        </authorList>
    </citation>
    <scope>NUCLEOTIDE SEQUENCE</scope>
</reference>
<evidence type="ECO:0000313" key="2">
    <source>
        <dbReference type="Proteomes" id="UP001162501"/>
    </source>
</evidence>
<accession>A0ACB0DR05</accession>
<sequence length="435" mass="47466">MGCPLCEARQDAPLTGIRGLSSRSGLGHDPRKEEQGAFHLPQASPGHQASRIPAARALPPKPAFSTPRLFPAPPHTLDGLAPAPGTRTVREYADAEGRPAGLSAAGASAQAPSWNLLRRESIRSESGGVRGWVPGILGRSEGGEGPGAWLSGSRLRSARGKGSLLSPARRLDWGSGRGCGDHGGALDWKAWPPCSCGPEGPARWRKGQTHQGGAVWRVVLAWDSTLPGFAAHLGEGPFRTERNKFGPGTWTTDIFSAETHPLGLSTIRKNMEKWYLMTAAVLLGLTVRWTVSLNSYSGAGKPPMFGDYEAQRHWQEITFNLPIKQWYFNSSDNNLQYWGLDYPPLTAYHSFLCAYVAKFINPDWIALHTSRGYESQAHKLFMRATVLIADLLIYIPAVVLYCCCLKEISTKKKIASALCILLYPGLILIDYGHFQ</sequence>
<gene>
    <name evidence="1" type="ORF">MRATA1EN3_LOCUS1941</name>
</gene>
<organism evidence="1 2">
    <name type="scientific">Rangifer tarandus platyrhynchus</name>
    <name type="common">Svalbard reindeer</name>
    <dbReference type="NCBI Taxonomy" id="3082113"/>
    <lineage>
        <taxon>Eukaryota</taxon>
        <taxon>Metazoa</taxon>
        <taxon>Chordata</taxon>
        <taxon>Craniata</taxon>
        <taxon>Vertebrata</taxon>
        <taxon>Euteleostomi</taxon>
        <taxon>Mammalia</taxon>
        <taxon>Eutheria</taxon>
        <taxon>Laurasiatheria</taxon>
        <taxon>Artiodactyla</taxon>
        <taxon>Ruminantia</taxon>
        <taxon>Pecora</taxon>
        <taxon>Cervidae</taxon>
        <taxon>Odocoileinae</taxon>
        <taxon>Rangifer</taxon>
    </lineage>
</organism>
<dbReference type="Proteomes" id="UP001162501">
    <property type="component" value="Chromosome 1"/>
</dbReference>
<proteinExistence type="predicted"/>
<protein>
    <submittedName>
        <fullName evidence="1">Uncharacterized protein</fullName>
    </submittedName>
</protein>
<dbReference type="EMBL" id="OX596085">
    <property type="protein sequence ID" value="CAI9690728.1"/>
    <property type="molecule type" value="Genomic_DNA"/>
</dbReference>
<evidence type="ECO:0000313" key="1">
    <source>
        <dbReference type="EMBL" id="CAI9690728.1"/>
    </source>
</evidence>
<name>A0ACB0DR05_RANTA</name>